<gene>
    <name evidence="6" type="ORF">AMS68_007033</name>
</gene>
<dbReference type="InterPro" id="IPR013918">
    <property type="entry name" value="Nucleotide_exch_fac_Fes1"/>
</dbReference>
<protein>
    <recommendedName>
        <fullName evidence="5">Nucleotide exchange factor Fes1 domain-containing protein</fullName>
    </recommendedName>
</protein>
<sequence>MSNPDQGSLNQLLQWGITNSDTSQQSAQDGQAPRDPRKGLDPKMLAALLGGPSDADLMREAMVVITATPEESNLENKLIAWDNLEQLVEQIDNANNMEALKLWTPLLEQLQTEEAECRMYAAWVISTAVQNNVRCQEKLLALGGVQSLLDRVMQDDDQKVRKKAATALSSEVRNFQPAFDELVEKLPKGFLTGADRLDAADMEQVNSVVDALRRRAADGA</sequence>
<evidence type="ECO:0000313" key="7">
    <source>
        <dbReference type="Proteomes" id="UP000503462"/>
    </source>
</evidence>
<dbReference type="GO" id="GO:0000774">
    <property type="term" value="F:adenyl-nucleotide exchange factor activity"/>
    <property type="evidence" value="ECO:0007669"/>
    <property type="project" value="TreeGrafter"/>
</dbReference>
<evidence type="ECO:0000256" key="3">
    <source>
        <dbReference type="ARBA" id="ARBA00024912"/>
    </source>
</evidence>
<feature type="domain" description="Nucleotide exchange factor Fes1" evidence="5">
    <location>
        <begin position="9"/>
        <end position="97"/>
    </location>
</feature>
<dbReference type="Gene3D" id="1.25.10.10">
    <property type="entry name" value="Leucine-rich Repeat Variant"/>
    <property type="match status" value="1"/>
</dbReference>
<reference evidence="6 7" key="1">
    <citation type="journal article" date="2016" name="Sci. Rep.">
        <title>Peltaster fructicola genome reveals evolution from an invasive phytopathogen to an ectophytic parasite.</title>
        <authorList>
            <person name="Xu C."/>
            <person name="Chen H."/>
            <person name="Gleason M.L."/>
            <person name="Xu J.R."/>
            <person name="Liu H."/>
            <person name="Zhang R."/>
            <person name="Sun G."/>
        </authorList>
    </citation>
    <scope>NUCLEOTIDE SEQUENCE [LARGE SCALE GENOMIC DNA]</scope>
    <source>
        <strain evidence="6 7">LNHT1506</strain>
    </source>
</reference>
<evidence type="ECO:0000256" key="2">
    <source>
        <dbReference type="ARBA" id="ARBA00022737"/>
    </source>
</evidence>
<dbReference type="PANTHER" id="PTHR19316">
    <property type="entry name" value="PROTEIN FOLDING REGULATOR"/>
    <property type="match status" value="1"/>
</dbReference>
<organism evidence="6 7">
    <name type="scientific">Peltaster fructicola</name>
    <dbReference type="NCBI Taxonomy" id="286661"/>
    <lineage>
        <taxon>Eukaryota</taxon>
        <taxon>Fungi</taxon>
        <taxon>Dikarya</taxon>
        <taxon>Ascomycota</taxon>
        <taxon>Pezizomycotina</taxon>
        <taxon>Dothideomycetes</taxon>
        <taxon>Dothideomycetes incertae sedis</taxon>
        <taxon>Peltaster</taxon>
    </lineage>
</organism>
<feature type="compositionally biased region" description="Polar residues" evidence="4">
    <location>
        <begin position="1"/>
        <end position="29"/>
    </location>
</feature>
<keyword evidence="2" id="KW-0677">Repeat</keyword>
<evidence type="ECO:0000259" key="5">
    <source>
        <dbReference type="Pfam" id="PF08609"/>
    </source>
</evidence>
<comment type="similarity">
    <text evidence="1">Belongs to the FES1 family.</text>
</comment>
<dbReference type="Proteomes" id="UP000503462">
    <property type="component" value="Chromosome 5"/>
</dbReference>
<dbReference type="InterPro" id="IPR050693">
    <property type="entry name" value="Hsp70_NEF-Inhibitors"/>
</dbReference>
<proteinExistence type="inferred from homology"/>
<keyword evidence="7" id="KW-1185">Reference proteome</keyword>
<dbReference type="AlphaFoldDB" id="A0A6H0Y3I8"/>
<comment type="function">
    <text evidence="3">Functions as a nucleotide exchange factor (NEF) for Hsp70 chaperones which accelerates the release of ADP. Required for fully efficient Hsp70-mediated folding of proteins.</text>
</comment>
<dbReference type="OrthoDB" id="10250458at2759"/>
<feature type="region of interest" description="Disordered" evidence="4">
    <location>
        <begin position="1"/>
        <end position="42"/>
    </location>
</feature>
<evidence type="ECO:0000313" key="6">
    <source>
        <dbReference type="EMBL" id="QIX01516.1"/>
    </source>
</evidence>
<dbReference type="EMBL" id="CP051143">
    <property type="protein sequence ID" value="QIX01516.1"/>
    <property type="molecule type" value="Genomic_DNA"/>
</dbReference>
<dbReference type="Pfam" id="PF08609">
    <property type="entry name" value="Fes1"/>
    <property type="match status" value="1"/>
</dbReference>
<evidence type="ECO:0000256" key="1">
    <source>
        <dbReference type="ARBA" id="ARBA00011045"/>
    </source>
</evidence>
<evidence type="ECO:0000256" key="4">
    <source>
        <dbReference type="SAM" id="MobiDB-lite"/>
    </source>
</evidence>
<feature type="compositionally biased region" description="Basic and acidic residues" evidence="4">
    <location>
        <begin position="32"/>
        <end position="41"/>
    </location>
</feature>
<dbReference type="InterPro" id="IPR016024">
    <property type="entry name" value="ARM-type_fold"/>
</dbReference>
<dbReference type="PANTHER" id="PTHR19316:SF18">
    <property type="entry name" value="HSP70-BINDING PROTEIN 1"/>
    <property type="match status" value="1"/>
</dbReference>
<name>A0A6H0Y3I8_9PEZI</name>
<accession>A0A6H0Y3I8</accession>
<dbReference type="InterPro" id="IPR011989">
    <property type="entry name" value="ARM-like"/>
</dbReference>
<dbReference type="SUPFAM" id="SSF48371">
    <property type="entry name" value="ARM repeat"/>
    <property type="match status" value="1"/>
</dbReference>
<dbReference type="GO" id="GO:0005783">
    <property type="term" value="C:endoplasmic reticulum"/>
    <property type="evidence" value="ECO:0007669"/>
    <property type="project" value="TreeGrafter"/>
</dbReference>